<protein>
    <submittedName>
        <fullName evidence="8">ABC transporter permease</fullName>
    </submittedName>
</protein>
<dbReference type="EMBL" id="JACOSL010000039">
    <property type="protein sequence ID" value="MBI1756823.1"/>
    <property type="molecule type" value="Genomic_DNA"/>
</dbReference>
<evidence type="ECO:0000313" key="8">
    <source>
        <dbReference type="EMBL" id="MBI1756823.1"/>
    </source>
</evidence>
<evidence type="ECO:0000256" key="1">
    <source>
        <dbReference type="ARBA" id="ARBA00004141"/>
    </source>
</evidence>
<gene>
    <name evidence="8" type="ORF">HYR64_06930</name>
</gene>
<evidence type="ECO:0000256" key="5">
    <source>
        <dbReference type="ARBA" id="ARBA00022989"/>
    </source>
</evidence>
<dbReference type="InterPro" id="IPR030802">
    <property type="entry name" value="Permease_MalE"/>
</dbReference>
<sequence length="255" mass="27045">MVARPRALPVIVEAPLVFVGEVAMLLADTTRRLLRRPIEIVETVEQMAFIGVASVPIVALTGFFSGAVLSLYLSEFLGRYGATGFVGATVGLTVTRELGPVVAGIMVAARCGSAMAAQIGTMKVTEQIDALKMLSVHPTNYLVIPRAVAAVLMLPVLALVCMYSGVFGGWLVAMTRGVPSGVFIQSVRQYVEPSDFLNGIAKTPWFGLIIAVVACQQGLRTTNGAVGVGRATTNSVVISMVLVYVANYFLAQLMY</sequence>
<keyword evidence="5 7" id="KW-1133">Transmembrane helix</keyword>
<dbReference type="GO" id="GO:0043190">
    <property type="term" value="C:ATP-binding cassette (ABC) transporter complex"/>
    <property type="evidence" value="ECO:0007669"/>
    <property type="project" value="InterPro"/>
</dbReference>
<dbReference type="AlphaFoldDB" id="A0A931PTW4"/>
<evidence type="ECO:0000256" key="4">
    <source>
        <dbReference type="ARBA" id="ARBA00022692"/>
    </source>
</evidence>
<dbReference type="Proteomes" id="UP000727962">
    <property type="component" value="Unassembled WGS sequence"/>
</dbReference>
<evidence type="ECO:0000256" key="7">
    <source>
        <dbReference type="RuleBase" id="RU362044"/>
    </source>
</evidence>
<comment type="caution">
    <text evidence="8">The sequence shown here is derived from an EMBL/GenBank/DDBJ whole genome shotgun (WGS) entry which is preliminary data.</text>
</comment>
<evidence type="ECO:0000256" key="6">
    <source>
        <dbReference type="ARBA" id="ARBA00023136"/>
    </source>
</evidence>
<keyword evidence="3" id="KW-0813">Transport</keyword>
<name>A0A931PTW4_FIMGI</name>
<dbReference type="Pfam" id="PF02405">
    <property type="entry name" value="MlaE"/>
    <property type="match status" value="1"/>
</dbReference>
<feature type="transmembrane region" description="Helical" evidence="7">
    <location>
        <begin position="147"/>
        <end position="175"/>
    </location>
</feature>
<dbReference type="GO" id="GO:0005548">
    <property type="term" value="F:phospholipid transporter activity"/>
    <property type="evidence" value="ECO:0007669"/>
    <property type="project" value="TreeGrafter"/>
</dbReference>
<feature type="transmembrane region" description="Helical" evidence="7">
    <location>
        <begin position="6"/>
        <end position="27"/>
    </location>
</feature>
<evidence type="ECO:0000256" key="3">
    <source>
        <dbReference type="ARBA" id="ARBA00022448"/>
    </source>
</evidence>
<dbReference type="NCBIfam" id="TIGR00056">
    <property type="entry name" value="MlaE family lipid ABC transporter permease subunit"/>
    <property type="match status" value="1"/>
</dbReference>
<feature type="transmembrane region" description="Helical" evidence="7">
    <location>
        <begin position="231"/>
        <end position="250"/>
    </location>
</feature>
<reference evidence="8" key="1">
    <citation type="submission" date="2020-07" db="EMBL/GenBank/DDBJ databases">
        <title>Huge and variable diversity of episymbiotic CPR bacteria and DPANN archaea in groundwater ecosystems.</title>
        <authorList>
            <person name="He C.Y."/>
            <person name="Keren R."/>
            <person name="Whittaker M."/>
            <person name="Farag I.F."/>
            <person name="Doudna J."/>
            <person name="Cate J.H.D."/>
            <person name="Banfield J.F."/>
        </authorList>
    </citation>
    <scope>NUCLEOTIDE SEQUENCE</scope>
    <source>
        <strain evidence="8">NC_groundwater_17_Pr7_B-0.1um_64_12</strain>
    </source>
</reference>
<dbReference type="InterPro" id="IPR003453">
    <property type="entry name" value="ABC_MlaE_roteobac"/>
</dbReference>
<keyword evidence="4 7" id="KW-0812">Transmembrane</keyword>
<proteinExistence type="inferred from homology"/>
<comment type="similarity">
    <text evidence="2 7">Belongs to the MlaE permease family.</text>
</comment>
<dbReference type="PANTHER" id="PTHR30188">
    <property type="entry name" value="ABC TRANSPORTER PERMEASE PROTEIN-RELATED"/>
    <property type="match status" value="1"/>
</dbReference>
<comment type="caution">
    <text evidence="7">Lacks conserved residue(s) required for the propagation of feature annotation.</text>
</comment>
<accession>A0A931PTW4</accession>
<evidence type="ECO:0000313" key="9">
    <source>
        <dbReference type="Proteomes" id="UP000727962"/>
    </source>
</evidence>
<feature type="transmembrane region" description="Helical" evidence="7">
    <location>
        <begin position="48"/>
        <end position="73"/>
    </location>
</feature>
<evidence type="ECO:0000256" key="2">
    <source>
        <dbReference type="ARBA" id="ARBA00007556"/>
    </source>
</evidence>
<dbReference type="PANTHER" id="PTHR30188:SF4">
    <property type="entry name" value="PROTEIN TRIGALACTOSYLDIACYLGLYCEROL 1, CHLOROPLASTIC"/>
    <property type="match status" value="1"/>
</dbReference>
<keyword evidence="6 7" id="KW-0472">Membrane</keyword>
<comment type="subcellular location">
    <subcellularLocation>
        <location evidence="1">Membrane</location>
        <topology evidence="1">Multi-pass membrane protein</topology>
    </subcellularLocation>
</comment>
<organism evidence="8 9">
    <name type="scientific">Fimbriimonas ginsengisoli</name>
    <dbReference type="NCBI Taxonomy" id="1005039"/>
    <lineage>
        <taxon>Bacteria</taxon>
        <taxon>Bacillati</taxon>
        <taxon>Armatimonadota</taxon>
        <taxon>Fimbriimonadia</taxon>
        <taxon>Fimbriimonadales</taxon>
        <taxon>Fimbriimonadaceae</taxon>
        <taxon>Fimbriimonas</taxon>
    </lineage>
</organism>